<dbReference type="InterPro" id="IPR036638">
    <property type="entry name" value="HLH_DNA-bd_sf"/>
</dbReference>
<feature type="compositionally biased region" description="Polar residues" evidence="8">
    <location>
        <begin position="274"/>
        <end position="288"/>
    </location>
</feature>
<dbReference type="PANTHER" id="PTHR11514">
    <property type="entry name" value="MYC"/>
    <property type="match status" value="1"/>
</dbReference>
<dbReference type="Proteomes" id="UP001345219">
    <property type="component" value="Chromosome 9"/>
</dbReference>
<dbReference type="GO" id="GO:0000976">
    <property type="term" value="F:transcription cis-regulatory region binding"/>
    <property type="evidence" value="ECO:0007669"/>
    <property type="project" value="TreeGrafter"/>
</dbReference>
<evidence type="ECO:0000313" key="10">
    <source>
        <dbReference type="EMBL" id="KAK4744898.1"/>
    </source>
</evidence>
<keyword evidence="7" id="KW-0175">Coiled coil</keyword>
<evidence type="ECO:0000256" key="5">
    <source>
        <dbReference type="ARBA" id="ARBA00023242"/>
    </source>
</evidence>
<evidence type="ECO:0000256" key="2">
    <source>
        <dbReference type="ARBA" id="ARBA00023015"/>
    </source>
</evidence>
<evidence type="ECO:0000256" key="8">
    <source>
        <dbReference type="SAM" id="MobiDB-lite"/>
    </source>
</evidence>
<dbReference type="Pfam" id="PF14215">
    <property type="entry name" value="bHLH-MYC_N"/>
    <property type="match status" value="1"/>
</dbReference>
<dbReference type="PANTHER" id="PTHR11514:SF115">
    <property type="entry name" value="TRANSCRIPTION FACTOR"/>
    <property type="match status" value="1"/>
</dbReference>
<dbReference type="InterPro" id="IPR025610">
    <property type="entry name" value="MYC/MYB_N"/>
</dbReference>
<proteinExistence type="predicted"/>
<organism evidence="10 11">
    <name type="scientific">Trapa incisa</name>
    <dbReference type="NCBI Taxonomy" id="236973"/>
    <lineage>
        <taxon>Eukaryota</taxon>
        <taxon>Viridiplantae</taxon>
        <taxon>Streptophyta</taxon>
        <taxon>Embryophyta</taxon>
        <taxon>Tracheophyta</taxon>
        <taxon>Spermatophyta</taxon>
        <taxon>Magnoliopsida</taxon>
        <taxon>eudicotyledons</taxon>
        <taxon>Gunneridae</taxon>
        <taxon>Pentapetalae</taxon>
        <taxon>rosids</taxon>
        <taxon>malvids</taxon>
        <taxon>Myrtales</taxon>
        <taxon>Lythraceae</taxon>
        <taxon>Trapa</taxon>
    </lineage>
</organism>
<reference evidence="10 11" key="1">
    <citation type="journal article" date="2023" name="Hortic Res">
        <title>Pangenome of water caltrop reveals structural variations and asymmetric subgenome divergence after allopolyploidization.</title>
        <authorList>
            <person name="Zhang X."/>
            <person name="Chen Y."/>
            <person name="Wang L."/>
            <person name="Yuan Y."/>
            <person name="Fang M."/>
            <person name="Shi L."/>
            <person name="Lu R."/>
            <person name="Comes H.P."/>
            <person name="Ma Y."/>
            <person name="Chen Y."/>
            <person name="Huang G."/>
            <person name="Zhou Y."/>
            <person name="Zheng Z."/>
            <person name="Qiu Y."/>
        </authorList>
    </citation>
    <scope>NUCLEOTIDE SEQUENCE [LARGE SCALE GENOMIC DNA]</scope>
    <source>
        <tissue evidence="10">Roots</tissue>
    </source>
</reference>
<dbReference type="InterPro" id="IPR045084">
    <property type="entry name" value="AIB/MYC-like"/>
</dbReference>
<evidence type="ECO:0000313" key="11">
    <source>
        <dbReference type="Proteomes" id="UP001345219"/>
    </source>
</evidence>
<keyword evidence="5 6" id="KW-0539">Nucleus</keyword>
<comment type="caution">
    <text evidence="10">The sequence shown here is derived from an EMBL/GenBank/DDBJ whole genome shotgun (WGS) entry which is preliminary data.</text>
</comment>
<accession>A0AAN7GI74</accession>
<name>A0AAN7GI74_9MYRT</name>
<sequence>MEEIEIEILSSATSSPPGKMDATLTPQQKLAILIQTRSEWWNYFIFWHVGPDRATGRLLLTWQDGHFRGPRTGGKHGGATNDGFMKGNAYDTEWHYMMSATKSYSASTEGGVLGRAFSSGCYIWLSGGIEDHEMRLGVCDRVREARAHGIETVVCIPVTSGVVELGSTDGIKEDWGFVQMTKSLFSSNLIINNINYHHHQEDFNFKGAHDLAGGGAGSPDFLGNCLSSRIFSGSYGQEDEVLGRGDQKLIAGKKLTEAAGGTTSDSGRSDSDGNIASTNTGMTMSVPTTGKKRGRKSFSERESPPMNHVEAERQRREKLNQRFYALRSVVPNVSKMDKGSLLSDAVTYIKELRSKMEDLESKLRSRQQQQKNVSSPREVRSLAAAMNGRAGQYYGAGGQMEVEVKLVGSEAMVRVQGPDTDHPAARLMQALRELELHVEHASVNSVRDLVLQDVVVRVPEGCSSEEFIRNSVLQKLHQC</sequence>
<evidence type="ECO:0000259" key="9">
    <source>
        <dbReference type="PROSITE" id="PS50888"/>
    </source>
</evidence>
<dbReference type="GO" id="GO:0005634">
    <property type="term" value="C:nucleus"/>
    <property type="evidence" value="ECO:0007669"/>
    <property type="project" value="UniProtKB-SubCell"/>
</dbReference>
<dbReference type="Gene3D" id="4.10.280.10">
    <property type="entry name" value="Helix-loop-helix DNA-binding domain"/>
    <property type="match status" value="1"/>
</dbReference>
<feature type="domain" description="BHLH" evidence="9">
    <location>
        <begin position="303"/>
        <end position="352"/>
    </location>
</feature>
<dbReference type="AlphaFoldDB" id="A0AAN7GI74"/>
<gene>
    <name evidence="10" type="ORF">SAY87_011210</name>
</gene>
<protein>
    <recommendedName>
        <fullName evidence="6">Transcription factor</fullName>
        <shortName evidence="6">bHLH transcription factor</shortName>
    </recommendedName>
    <alternativeName>
        <fullName evidence="6">Basic helix-loop-helix protein</fullName>
    </alternativeName>
</protein>
<evidence type="ECO:0000256" key="6">
    <source>
        <dbReference type="RuleBase" id="RU369104"/>
    </source>
</evidence>
<dbReference type="GO" id="GO:0003700">
    <property type="term" value="F:DNA-binding transcription factor activity"/>
    <property type="evidence" value="ECO:0007669"/>
    <property type="project" value="InterPro"/>
</dbReference>
<evidence type="ECO:0000256" key="3">
    <source>
        <dbReference type="ARBA" id="ARBA00023125"/>
    </source>
</evidence>
<dbReference type="GO" id="GO:0046983">
    <property type="term" value="F:protein dimerization activity"/>
    <property type="evidence" value="ECO:0007669"/>
    <property type="project" value="InterPro"/>
</dbReference>
<dbReference type="SMART" id="SM00353">
    <property type="entry name" value="HLH"/>
    <property type="match status" value="1"/>
</dbReference>
<dbReference type="InterPro" id="IPR011598">
    <property type="entry name" value="bHLH_dom"/>
</dbReference>
<evidence type="ECO:0000256" key="4">
    <source>
        <dbReference type="ARBA" id="ARBA00023163"/>
    </source>
</evidence>
<evidence type="ECO:0000256" key="7">
    <source>
        <dbReference type="SAM" id="Coils"/>
    </source>
</evidence>
<dbReference type="EMBL" id="JAXIOK010000022">
    <property type="protein sequence ID" value="KAK4744898.1"/>
    <property type="molecule type" value="Genomic_DNA"/>
</dbReference>
<feature type="coiled-coil region" evidence="7">
    <location>
        <begin position="342"/>
        <end position="369"/>
    </location>
</feature>
<keyword evidence="2 6" id="KW-0805">Transcription regulation</keyword>
<keyword evidence="11" id="KW-1185">Reference proteome</keyword>
<dbReference type="Pfam" id="PF22754">
    <property type="entry name" value="bHLH-TF_ACT-like_plant"/>
    <property type="match status" value="1"/>
</dbReference>
<dbReference type="PROSITE" id="PS50888">
    <property type="entry name" value="BHLH"/>
    <property type="match status" value="1"/>
</dbReference>
<dbReference type="InterPro" id="IPR054502">
    <property type="entry name" value="bHLH-TF_ACT-like_plant"/>
</dbReference>
<feature type="compositionally biased region" description="Basic and acidic residues" evidence="8">
    <location>
        <begin position="297"/>
        <end position="315"/>
    </location>
</feature>
<dbReference type="CDD" id="cd11449">
    <property type="entry name" value="bHLH_AtAIB_like"/>
    <property type="match status" value="1"/>
</dbReference>
<dbReference type="Pfam" id="PF00010">
    <property type="entry name" value="HLH"/>
    <property type="match status" value="1"/>
</dbReference>
<feature type="region of interest" description="Disordered" evidence="8">
    <location>
        <begin position="258"/>
        <end position="315"/>
    </location>
</feature>
<comment type="subcellular location">
    <subcellularLocation>
        <location evidence="1 6">Nucleus</location>
    </subcellularLocation>
</comment>
<keyword evidence="4 6" id="KW-0804">Transcription</keyword>
<evidence type="ECO:0000256" key="1">
    <source>
        <dbReference type="ARBA" id="ARBA00004123"/>
    </source>
</evidence>
<dbReference type="SUPFAM" id="SSF47459">
    <property type="entry name" value="HLH, helix-loop-helix DNA-binding domain"/>
    <property type="match status" value="1"/>
</dbReference>
<keyword evidence="3" id="KW-0238">DNA-binding</keyword>